<organism evidence="1">
    <name type="scientific">Pararge aegeria</name>
    <name type="common">speckled wood butterfly</name>
    <dbReference type="NCBI Taxonomy" id="116150"/>
    <lineage>
        <taxon>Eukaryota</taxon>
        <taxon>Metazoa</taxon>
        <taxon>Ecdysozoa</taxon>
        <taxon>Arthropoda</taxon>
        <taxon>Hexapoda</taxon>
        <taxon>Insecta</taxon>
        <taxon>Pterygota</taxon>
        <taxon>Neoptera</taxon>
        <taxon>Endopterygota</taxon>
        <taxon>Lepidoptera</taxon>
        <taxon>Glossata</taxon>
        <taxon>Ditrysia</taxon>
        <taxon>Papilionoidea</taxon>
        <taxon>Nymphalidae</taxon>
        <taxon>Satyrinae</taxon>
        <taxon>Satyrini</taxon>
        <taxon>Parargina</taxon>
        <taxon>Pararge</taxon>
    </lineage>
</organism>
<sequence length="94" mass="10683">MIKSSRRIIESQVVLCSSVKEKFTTGLQHADFNVNVPSTHQFTLGEDKMPPYCPGVCRSLGYKKESHALHCQHSCAVFAARCLRHSRVYNIYHC</sequence>
<protein>
    <submittedName>
        <fullName evidence="1">Uncharacterized protein</fullName>
    </submittedName>
</protein>
<dbReference type="AlphaFoldDB" id="S4PY33"/>
<reference evidence="1" key="1">
    <citation type="journal article" date="2013" name="BMC Genomics">
        <title>Unscrambling butterfly oogenesis.</title>
        <authorList>
            <person name="Carter J.M."/>
            <person name="Baker S.C."/>
            <person name="Pink R."/>
            <person name="Carter D.R."/>
            <person name="Collins A."/>
            <person name="Tomlin J."/>
            <person name="Gibbs M."/>
            <person name="Breuker C.J."/>
        </authorList>
    </citation>
    <scope>NUCLEOTIDE SEQUENCE</scope>
    <source>
        <tissue evidence="1">Ovary</tissue>
    </source>
</reference>
<evidence type="ECO:0000313" key="1">
    <source>
        <dbReference type="EMBL" id="JAA88572.1"/>
    </source>
</evidence>
<dbReference type="EMBL" id="GAIX01003988">
    <property type="protein sequence ID" value="JAA88572.1"/>
    <property type="molecule type" value="Transcribed_RNA"/>
</dbReference>
<accession>S4PY33</accession>
<name>S4PY33_9NEOP</name>
<proteinExistence type="predicted"/>
<reference evidence="1" key="2">
    <citation type="submission" date="2013-05" db="EMBL/GenBank/DDBJ databases">
        <authorList>
            <person name="Carter J.-M."/>
            <person name="Baker S.C."/>
            <person name="Pink R."/>
            <person name="Carter D.R.F."/>
            <person name="Collins A."/>
            <person name="Tomlin J."/>
            <person name="Gibbs M."/>
            <person name="Breuker C.J."/>
        </authorList>
    </citation>
    <scope>NUCLEOTIDE SEQUENCE</scope>
    <source>
        <tissue evidence="1">Ovary</tissue>
    </source>
</reference>